<evidence type="ECO:0000313" key="3">
    <source>
        <dbReference type="Proteomes" id="UP000184485"/>
    </source>
</evidence>
<proteinExistence type="predicted"/>
<dbReference type="InterPro" id="IPR011051">
    <property type="entry name" value="RmlC_Cupin_sf"/>
</dbReference>
<evidence type="ECO:0000313" key="2">
    <source>
        <dbReference type="EMBL" id="SHG83164.1"/>
    </source>
</evidence>
<dbReference type="InterPro" id="IPR053146">
    <property type="entry name" value="QDO-like"/>
</dbReference>
<evidence type="ECO:0000259" key="1">
    <source>
        <dbReference type="Pfam" id="PF07883"/>
    </source>
</evidence>
<dbReference type="InterPro" id="IPR013096">
    <property type="entry name" value="Cupin_2"/>
</dbReference>
<dbReference type="EMBL" id="FQUP01000008">
    <property type="protein sequence ID" value="SHG83164.1"/>
    <property type="molecule type" value="Genomic_DNA"/>
</dbReference>
<dbReference type="InterPro" id="IPR014710">
    <property type="entry name" value="RmlC-like_jellyroll"/>
</dbReference>
<dbReference type="Gene3D" id="2.60.120.10">
    <property type="entry name" value="Jelly Rolls"/>
    <property type="match status" value="1"/>
</dbReference>
<gene>
    <name evidence="2" type="ORF">SAMN02745157_4885</name>
</gene>
<dbReference type="AlphaFoldDB" id="A0A1M5N0S5"/>
<dbReference type="STRING" id="1122133.SAMN02745157_4885"/>
<dbReference type="OrthoDB" id="9798709at2"/>
<dbReference type="GO" id="GO:0016853">
    <property type="term" value="F:isomerase activity"/>
    <property type="evidence" value="ECO:0007669"/>
    <property type="project" value="UniProtKB-KW"/>
</dbReference>
<protein>
    <submittedName>
        <fullName evidence="2">Mannose-6-phosphate isomerase, cupin superfamily</fullName>
    </submittedName>
</protein>
<dbReference type="Proteomes" id="UP000184485">
    <property type="component" value="Unassembled WGS sequence"/>
</dbReference>
<organism evidence="2 3">
    <name type="scientific">Kaistia soli DSM 19436</name>
    <dbReference type="NCBI Taxonomy" id="1122133"/>
    <lineage>
        <taxon>Bacteria</taxon>
        <taxon>Pseudomonadati</taxon>
        <taxon>Pseudomonadota</taxon>
        <taxon>Alphaproteobacteria</taxon>
        <taxon>Hyphomicrobiales</taxon>
        <taxon>Kaistiaceae</taxon>
        <taxon>Kaistia</taxon>
    </lineage>
</organism>
<accession>A0A1M5N0S5</accession>
<dbReference type="PANTHER" id="PTHR36440:SF1">
    <property type="entry name" value="PUTATIVE (AFU_ORTHOLOGUE AFUA_8G07350)-RELATED"/>
    <property type="match status" value="1"/>
</dbReference>
<reference evidence="2 3" key="1">
    <citation type="submission" date="2016-11" db="EMBL/GenBank/DDBJ databases">
        <authorList>
            <person name="Jaros S."/>
            <person name="Januszkiewicz K."/>
            <person name="Wedrychowicz H."/>
        </authorList>
    </citation>
    <scope>NUCLEOTIDE SEQUENCE [LARGE SCALE GENOMIC DNA]</scope>
    <source>
        <strain evidence="2 3">DSM 19436</strain>
    </source>
</reference>
<keyword evidence="3" id="KW-1185">Reference proteome</keyword>
<keyword evidence="2" id="KW-0413">Isomerase</keyword>
<dbReference type="SUPFAM" id="SSF51182">
    <property type="entry name" value="RmlC-like cupins"/>
    <property type="match status" value="1"/>
</dbReference>
<name>A0A1M5N0S5_9HYPH</name>
<dbReference type="RefSeq" id="WP_073058300.1">
    <property type="nucleotide sequence ID" value="NZ_FQUP01000008.1"/>
</dbReference>
<sequence>MNVHINSDHASKVDEVRFLGLPTWIKADRTNTGGSLSLVEQIIPSGFESPWHMHDSEDESFYVIEGTVTVIVGDSTTTLRAGDFGFGPRGTPHGFRVEGHGPARLLFLTTGGDFADFIAETSVAKDAAPVPPDMAGFVAAAERHAIIILGPLPR</sequence>
<feature type="domain" description="Cupin type-2" evidence="1">
    <location>
        <begin position="41"/>
        <end position="107"/>
    </location>
</feature>
<dbReference type="PANTHER" id="PTHR36440">
    <property type="entry name" value="PUTATIVE (AFU_ORTHOLOGUE AFUA_8G07350)-RELATED"/>
    <property type="match status" value="1"/>
</dbReference>
<dbReference type="Pfam" id="PF07883">
    <property type="entry name" value="Cupin_2"/>
    <property type="match status" value="1"/>
</dbReference>